<accession>A0A084SLL4</accession>
<comment type="caution">
    <text evidence="2">The sequence shown here is derived from an EMBL/GenBank/DDBJ whole genome shotgun (WGS) entry which is preliminary data.</text>
</comment>
<name>A0A084SLL4_9BACT</name>
<gene>
    <name evidence="2" type="ORF">Q664_35235</name>
</gene>
<dbReference type="EMBL" id="JPMI01000247">
    <property type="protein sequence ID" value="KFA89349.1"/>
    <property type="molecule type" value="Genomic_DNA"/>
</dbReference>
<dbReference type="AlphaFoldDB" id="A0A084SLL4"/>
<evidence type="ECO:0000313" key="3">
    <source>
        <dbReference type="Proteomes" id="UP000028547"/>
    </source>
</evidence>
<organism evidence="2 3">
    <name type="scientific">Archangium violaceum Cb vi76</name>
    <dbReference type="NCBI Taxonomy" id="1406225"/>
    <lineage>
        <taxon>Bacteria</taxon>
        <taxon>Pseudomonadati</taxon>
        <taxon>Myxococcota</taxon>
        <taxon>Myxococcia</taxon>
        <taxon>Myxococcales</taxon>
        <taxon>Cystobacterineae</taxon>
        <taxon>Archangiaceae</taxon>
        <taxon>Archangium</taxon>
    </lineage>
</organism>
<reference evidence="2 3" key="1">
    <citation type="submission" date="2014-07" db="EMBL/GenBank/DDBJ databases">
        <title>Draft Genome Sequence of Gephyronic Acid Producer, Cystobacter violaceus Strain Cb vi76.</title>
        <authorList>
            <person name="Stevens D.C."/>
            <person name="Young J."/>
            <person name="Carmichael R."/>
            <person name="Tan J."/>
            <person name="Taylor R.E."/>
        </authorList>
    </citation>
    <scope>NUCLEOTIDE SEQUENCE [LARGE SCALE GENOMIC DNA]</scope>
    <source>
        <strain evidence="2 3">Cb vi76</strain>
    </source>
</reference>
<sequence length="246" mass="26808">MHPLITRYLSPEAARETLEKEKNGEPLGPEERLFAQIAAAHPDKRNELMGGKGKRHLSSDAEAAVVFLAAYAATRAIAEDPALKDATQKARESLKSEGATDDETDAFIAAILLEEAFGYEEEVETFDSSFVQEALGEVPSLAALTREQVDALILGFEKGAKDEAERNVRAHISRALVNIAWGEGPTPINPEHMEALYETEIAAKPEAEMEAGLRATVDFLQLLAKEGLIGTQRLTRLRAQLGDEEA</sequence>
<dbReference type="RefSeq" id="WP_043405423.1">
    <property type="nucleotide sequence ID" value="NZ_JPMI01000247.1"/>
</dbReference>
<feature type="compositionally biased region" description="Basic and acidic residues" evidence="1">
    <location>
        <begin position="13"/>
        <end position="29"/>
    </location>
</feature>
<protein>
    <submittedName>
        <fullName evidence="2">Uncharacterized protein</fullName>
    </submittedName>
</protein>
<proteinExistence type="predicted"/>
<feature type="region of interest" description="Disordered" evidence="1">
    <location>
        <begin position="1"/>
        <end position="29"/>
    </location>
</feature>
<dbReference type="Proteomes" id="UP000028547">
    <property type="component" value="Unassembled WGS sequence"/>
</dbReference>
<evidence type="ECO:0000256" key="1">
    <source>
        <dbReference type="SAM" id="MobiDB-lite"/>
    </source>
</evidence>
<evidence type="ECO:0000313" key="2">
    <source>
        <dbReference type="EMBL" id="KFA89349.1"/>
    </source>
</evidence>